<accession>A0A4D6L3P4</accession>
<feature type="region of interest" description="Disordered" evidence="1">
    <location>
        <begin position="1"/>
        <end position="27"/>
    </location>
</feature>
<evidence type="ECO:0000313" key="2">
    <source>
        <dbReference type="EMBL" id="QCD83085.1"/>
    </source>
</evidence>
<organism evidence="2 3">
    <name type="scientific">Vigna unguiculata</name>
    <name type="common">Cowpea</name>
    <dbReference type="NCBI Taxonomy" id="3917"/>
    <lineage>
        <taxon>Eukaryota</taxon>
        <taxon>Viridiplantae</taxon>
        <taxon>Streptophyta</taxon>
        <taxon>Embryophyta</taxon>
        <taxon>Tracheophyta</taxon>
        <taxon>Spermatophyta</taxon>
        <taxon>Magnoliopsida</taxon>
        <taxon>eudicotyledons</taxon>
        <taxon>Gunneridae</taxon>
        <taxon>Pentapetalae</taxon>
        <taxon>rosids</taxon>
        <taxon>fabids</taxon>
        <taxon>Fabales</taxon>
        <taxon>Fabaceae</taxon>
        <taxon>Papilionoideae</taxon>
        <taxon>50 kb inversion clade</taxon>
        <taxon>NPAAA clade</taxon>
        <taxon>indigoferoid/millettioid clade</taxon>
        <taxon>Phaseoleae</taxon>
        <taxon>Vigna</taxon>
    </lineage>
</organism>
<feature type="region of interest" description="Disordered" evidence="1">
    <location>
        <begin position="143"/>
        <end position="162"/>
    </location>
</feature>
<dbReference type="EMBL" id="CP039346">
    <property type="protein sequence ID" value="QCD83085.1"/>
    <property type="molecule type" value="Genomic_DNA"/>
</dbReference>
<dbReference type="Proteomes" id="UP000501690">
    <property type="component" value="Linkage Group LG2"/>
</dbReference>
<evidence type="ECO:0000256" key="1">
    <source>
        <dbReference type="SAM" id="MobiDB-lite"/>
    </source>
</evidence>
<keyword evidence="3" id="KW-1185">Reference proteome</keyword>
<protein>
    <submittedName>
        <fullName evidence="2">Uncharacterized protein</fullName>
    </submittedName>
</protein>
<evidence type="ECO:0000313" key="3">
    <source>
        <dbReference type="Proteomes" id="UP000501690"/>
    </source>
</evidence>
<sequence>MNLMTDDGGRQPWLQSDSLGSREGTTIDWHNGRQKIGPFPHPTPLLELQQQALLGFGFYFFVKLAQPISTSPHKYAPGVVVLAGLGFVFGLHFPMERIWYSRPNEWVSPKREYQEPSQVFSPRCRSGKELTFLARGHLAQARRSRLSENTREPHCSTARVLT</sequence>
<gene>
    <name evidence="2" type="ORF">DEO72_LG2g3428</name>
</gene>
<proteinExistence type="predicted"/>
<reference evidence="2 3" key="1">
    <citation type="submission" date="2019-04" db="EMBL/GenBank/DDBJ databases">
        <title>An improved genome assembly and genetic linkage map for asparagus bean, Vigna unguiculata ssp. sesquipedialis.</title>
        <authorList>
            <person name="Xia Q."/>
            <person name="Zhang R."/>
            <person name="Dong Y."/>
        </authorList>
    </citation>
    <scope>NUCLEOTIDE SEQUENCE [LARGE SCALE GENOMIC DNA]</scope>
    <source>
        <tissue evidence="2">Leaf</tissue>
    </source>
</reference>
<feature type="compositionally biased region" description="Basic and acidic residues" evidence="1">
    <location>
        <begin position="145"/>
        <end position="154"/>
    </location>
</feature>
<name>A0A4D6L3P4_VIGUN</name>
<dbReference type="AlphaFoldDB" id="A0A4D6L3P4"/>